<evidence type="ECO:0000259" key="1">
    <source>
        <dbReference type="Pfam" id="PF16879"/>
    </source>
</evidence>
<evidence type="ECO:0000313" key="3">
    <source>
        <dbReference type="Proteomes" id="UP000218334"/>
    </source>
</evidence>
<organism evidence="2 3">
    <name type="scientific">Armillaria solidipes</name>
    <dbReference type="NCBI Taxonomy" id="1076256"/>
    <lineage>
        <taxon>Eukaryota</taxon>
        <taxon>Fungi</taxon>
        <taxon>Dikarya</taxon>
        <taxon>Basidiomycota</taxon>
        <taxon>Agaricomycotina</taxon>
        <taxon>Agaricomycetes</taxon>
        <taxon>Agaricomycetidae</taxon>
        <taxon>Agaricales</taxon>
        <taxon>Marasmiineae</taxon>
        <taxon>Physalacriaceae</taxon>
        <taxon>Armillaria</taxon>
    </lineage>
</organism>
<dbReference type="STRING" id="1076256.A0A2H3BFK7"/>
<dbReference type="InterPro" id="IPR031693">
    <property type="entry name" value="Sin3_C"/>
</dbReference>
<dbReference type="AlphaFoldDB" id="A0A2H3BFK7"/>
<keyword evidence="3" id="KW-1185">Reference proteome</keyword>
<evidence type="ECO:0000313" key="2">
    <source>
        <dbReference type="EMBL" id="PBK63357.1"/>
    </source>
</evidence>
<accession>A0A2H3BFK7</accession>
<dbReference type="Proteomes" id="UP000218334">
    <property type="component" value="Unassembled WGS sequence"/>
</dbReference>
<reference evidence="3" key="1">
    <citation type="journal article" date="2017" name="Nat. Ecol. Evol.">
        <title>Genome expansion and lineage-specific genetic innovations in the forest pathogenic fungi Armillaria.</title>
        <authorList>
            <person name="Sipos G."/>
            <person name="Prasanna A.N."/>
            <person name="Walter M.C."/>
            <person name="O'Connor E."/>
            <person name="Balint B."/>
            <person name="Krizsan K."/>
            <person name="Kiss B."/>
            <person name="Hess J."/>
            <person name="Varga T."/>
            <person name="Slot J."/>
            <person name="Riley R."/>
            <person name="Boka B."/>
            <person name="Rigling D."/>
            <person name="Barry K."/>
            <person name="Lee J."/>
            <person name="Mihaltcheva S."/>
            <person name="LaButti K."/>
            <person name="Lipzen A."/>
            <person name="Waldron R."/>
            <person name="Moloney N.M."/>
            <person name="Sperisen C."/>
            <person name="Kredics L."/>
            <person name="Vagvoelgyi C."/>
            <person name="Patrignani A."/>
            <person name="Fitzpatrick D."/>
            <person name="Nagy I."/>
            <person name="Doyle S."/>
            <person name="Anderson J.B."/>
            <person name="Grigoriev I.V."/>
            <person name="Gueldener U."/>
            <person name="Muensterkoetter M."/>
            <person name="Nagy L.G."/>
        </authorList>
    </citation>
    <scope>NUCLEOTIDE SEQUENCE [LARGE SCALE GENOMIC DNA]</scope>
    <source>
        <strain evidence="3">28-4</strain>
    </source>
</reference>
<feature type="domain" description="Sin3 C-terminal" evidence="1">
    <location>
        <begin position="6"/>
        <end position="100"/>
    </location>
</feature>
<proteinExistence type="predicted"/>
<dbReference type="EMBL" id="KZ293459">
    <property type="protein sequence ID" value="PBK63357.1"/>
    <property type="molecule type" value="Genomic_DNA"/>
</dbReference>
<dbReference type="Pfam" id="PF16879">
    <property type="entry name" value="Sin3a_C"/>
    <property type="match status" value="1"/>
</dbReference>
<gene>
    <name evidence="2" type="ORF">ARMSODRAFT_540892</name>
</gene>
<protein>
    <recommendedName>
        <fullName evidence="1">Sin3 C-terminal domain-containing protein</fullName>
    </recommendedName>
</protein>
<sequence>MSDPNSNASHFYGLMLESCERLVHNELEQPAFEEQVGLCFESITLEAHKIFSIDEVMCLIIKQVQVILANFKSQKLPETLKRDRDIPSLATQDYLNSRLTNGTWAGREYPMFIGC</sequence>
<name>A0A2H3BFK7_9AGAR</name>